<name>A0A084B1X5_STACB</name>
<dbReference type="Proteomes" id="UP000028045">
    <property type="component" value="Unassembled WGS sequence"/>
</dbReference>
<dbReference type="AlphaFoldDB" id="A0A084B1X5"/>
<dbReference type="HOGENOM" id="CLU_3431010_0_0_1"/>
<sequence>MAYYIICYTKGHEKYALV</sequence>
<proteinExistence type="predicted"/>
<accession>A0A084B1X5</accession>
<keyword evidence="2" id="KW-1185">Reference proteome</keyword>
<organism evidence="1 2">
    <name type="scientific">Stachybotrys chartarum (strain CBS 109288 / IBT 7711)</name>
    <name type="common">Toxic black mold</name>
    <name type="synonym">Stilbospora chartarum</name>
    <dbReference type="NCBI Taxonomy" id="1280523"/>
    <lineage>
        <taxon>Eukaryota</taxon>
        <taxon>Fungi</taxon>
        <taxon>Dikarya</taxon>
        <taxon>Ascomycota</taxon>
        <taxon>Pezizomycotina</taxon>
        <taxon>Sordariomycetes</taxon>
        <taxon>Hypocreomycetidae</taxon>
        <taxon>Hypocreales</taxon>
        <taxon>Stachybotryaceae</taxon>
        <taxon>Stachybotrys</taxon>
    </lineage>
</organism>
<dbReference type="EMBL" id="KL648263">
    <property type="protein sequence ID" value="KEY71554.1"/>
    <property type="molecule type" value="Genomic_DNA"/>
</dbReference>
<protein>
    <submittedName>
        <fullName evidence="1">Uncharacterized protein</fullName>
    </submittedName>
</protein>
<evidence type="ECO:0000313" key="1">
    <source>
        <dbReference type="EMBL" id="KEY71554.1"/>
    </source>
</evidence>
<evidence type="ECO:0000313" key="2">
    <source>
        <dbReference type="Proteomes" id="UP000028045"/>
    </source>
</evidence>
<gene>
    <name evidence="1" type="ORF">S7711_10169</name>
</gene>
<reference evidence="1 2" key="1">
    <citation type="journal article" date="2014" name="BMC Genomics">
        <title>Comparative genome sequencing reveals chemotype-specific gene clusters in the toxigenic black mold Stachybotrys.</title>
        <authorList>
            <person name="Semeiks J."/>
            <person name="Borek D."/>
            <person name="Otwinowski Z."/>
            <person name="Grishin N.V."/>
        </authorList>
    </citation>
    <scope>NUCLEOTIDE SEQUENCE [LARGE SCALE GENOMIC DNA]</scope>
    <source>
        <strain evidence="2">CBS 109288 / IBT 7711</strain>
    </source>
</reference>